<comment type="subcellular location">
    <subcellularLocation>
        <location evidence="2">Cytoplasm</location>
    </subcellularLocation>
    <subcellularLocation>
        <location evidence="1">Nucleus</location>
    </subcellularLocation>
</comment>
<dbReference type="AlphaFoldDB" id="A0A067QJL2"/>
<evidence type="ECO:0000256" key="5">
    <source>
        <dbReference type="ARBA" id="ARBA00022490"/>
    </source>
</evidence>
<evidence type="ECO:0000256" key="8">
    <source>
        <dbReference type="ARBA" id="ARBA00023163"/>
    </source>
</evidence>
<dbReference type="Proteomes" id="UP000027135">
    <property type="component" value="Unassembled WGS sequence"/>
</dbReference>
<keyword evidence="9" id="KW-0539">Nucleus</keyword>
<keyword evidence="6" id="KW-0805">Transcription regulation</keyword>
<dbReference type="InParanoid" id="A0A067QJL2"/>
<dbReference type="GO" id="GO:0005634">
    <property type="term" value="C:nucleus"/>
    <property type="evidence" value="ECO:0007669"/>
    <property type="project" value="UniProtKB-SubCell"/>
</dbReference>
<evidence type="ECO:0000256" key="6">
    <source>
        <dbReference type="ARBA" id="ARBA00023015"/>
    </source>
</evidence>
<dbReference type="GO" id="GO:0030014">
    <property type="term" value="C:CCR4-NOT complex"/>
    <property type="evidence" value="ECO:0007669"/>
    <property type="project" value="InterPro"/>
</dbReference>
<dbReference type="EMBL" id="KK853284">
    <property type="protein sequence ID" value="KDR08992.1"/>
    <property type="molecule type" value="Genomic_DNA"/>
</dbReference>
<evidence type="ECO:0000256" key="9">
    <source>
        <dbReference type="ARBA" id="ARBA00023242"/>
    </source>
</evidence>
<reference evidence="10 11" key="1">
    <citation type="journal article" date="2014" name="Nat. Commun.">
        <title>Molecular traces of alternative social organization in a termite genome.</title>
        <authorList>
            <person name="Terrapon N."/>
            <person name="Li C."/>
            <person name="Robertson H.M."/>
            <person name="Ji L."/>
            <person name="Meng X."/>
            <person name="Booth W."/>
            <person name="Chen Z."/>
            <person name="Childers C.P."/>
            <person name="Glastad K.M."/>
            <person name="Gokhale K."/>
            <person name="Gowin J."/>
            <person name="Gronenberg W."/>
            <person name="Hermansen R.A."/>
            <person name="Hu H."/>
            <person name="Hunt B.G."/>
            <person name="Huylmans A.K."/>
            <person name="Khalil S.M."/>
            <person name="Mitchell R.D."/>
            <person name="Munoz-Torres M.C."/>
            <person name="Mustard J.A."/>
            <person name="Pan H."/>
            <person name="Reese J.T."/>
            <person name="Scharf M.E."/>
            <person name="Sun F."/>
            <person name="Vogel H."/>
            <person name="Xiao J."/>
            <person name="Yang W."/>
            <person name="Yang Z."/>
            <person name="Yang Z."/>
            <person name="Zhou J."/>
            <person name="Zhu J."/>
            <person name="Brent C.S."/>
            <person name="Elsik C.G."/>
            <person name="Goodisman M.A."/>
            <person name="Liberles D.A."/>
            <person name="Roe R.M."/>
            <person name="Vargo E.L."/>
            <person name="Vilcinskas A."/>
            <person name="Wang J."/>
            <person name="Bornberg-Bauer E."/>
            <person name="Korb J."/>
            <person name="Zhang G."/>
            <person name="Liebig J."/>
        </authorList>
    </citation>
    <scope>NUCLEOTIDE SEQUENCE [LARGE SCALE GENOMIC DNA]</scope>
    <source>
        <tissue evidence="10">Whole organism</tissue>
    </source>
</reference>
<evidence type="ECO:0000256" key="4">
    <source>
        <dbReference type="ARBA" id="ARBA00014872"/>
    </source>
</evidence>
<keyword evidence="8" id="KW-0804">Transcription</keyword>
<dbReference type="Pfam" id="PF10155">
    <property type="entry name" value="CNOT11"/>
    <property type="match status" value="1"/>
</dbReference>
<evidence type="ECO:0000313" key="11">
    <source>
        <dbReference type="Proteomes" id="UP000027135"/>
    </source>
</evidence>
<dbReference type="STRING" id="136037.A0A067QJL2"/>
<gene>
    <name evidence="10" type="ORF">L798_01384</name>
</gene>
<accession>A0A067QJL2</accession>
<evidence type="ECO:0000256" key="2">
    <source>
        <dbReference type="ARBA" id="ARBA00004496"/>
    </source>
</evidence>
<organism evidence="10 11">
    <name type="scientific">Zootermopsis nevadensis</name>
    <name type="common">Dampwood termite</name>
    <dbReference type="NCBI Taxonomy" id="136037"/>
    <lineage>
        <taxon>Eukaryota</taxon>
        <taxon>Metazoa</taxon>
        <taxon>Ecdysozoa</taxon>
        <taxon>Arthropoda</taxon>
        <taxon>Hexapoda</taxon>
        <taxon>Insecta</taxon>
        <taxon>Pterygota</taxon>
        <taxon>Neoptera</taxon>
        <taxon>Polyneoptera</taxon>
        <taxon>Dictyoptera</taxon>
        <taxon>Blattodea</taxon>
        <taxon>Blattoidea</taxon>
        <taxon>Termitoidae</taxon>
        <taxon>Termopsidae</taxon>
        <taxon>Zootermopsis</taxon>
    </lineage>
</organism>
<evidence type="ECO:0000313" key="10">
    <source>
        <dbReference type="EMBL" id="KDR08992.1"/>
    </source>
</evidence>
<proteinExistence type="inferred from homology"/>
<dbReference type="GO" id="GO:0005737">
    <property type="term" value="C:cytoplasm"/>
    <property type="evidence" value="ECO:0007669"/>
    <property type="project" value="UniProtKB-SubCell"/>
</dbReference>
<evidence type="ECO:0000256" key="1">
    <source>
        <dbReference type="ARBA" id="ARBA00004123"/>
    </source>
</evidence>
<keyword evidence="5" id="KW-0963">Cytoplasm</keyword>
<dbReference type="eggNOG" id="KOG4508">
    <property type="taxonomic scope" value="Eukaryota"/>
</dbReference>
<sequence length="457" mass="51051">MSLSVKDLTSLLGILSEESTESQSLESLASQTHQCFSKQDHYKVGCAIILLLQQADLLPKPCQRLAAITLLHDLYRGESMAMNPFATVFIHLLHHPEETSKGSVRKLEYAGQLPRLSAVEKNFLAQLITNPTKELLKKTPGQILSSDMGLFHNVDITSIQLALAERQSELPHTSRSGIPVILPDNEMRIGSVSLFPEQSIAKKTAEALLVGQKPIVEQCYKPEFLRLVPPIHSCEDELVWLNATEPSEHKAAYDITMCVSNCEGVEAKRLMARAFKGALTLQQQQHLLAELENDPKLVYHIGLTPSKLPDLVESNPLIAIEVLLKLMQSSHITEYFSVLVNMEMSLHSMEVVNRLTTTVDLPTEFVHLYISNCISTCETIKDRYMQNRLVRLVCVFLQSLIRNKIINVQELFIEVQAFCIEFSRIREAAALFRLLKQLESGDAGVSANGPAKGKPDC</sequence>
<keyword evidence="11" id="KW-1185">Reference proteome</keyword>
<evidence type="ECO:0000256" key="3">
    <source>
        <dbReference type="ARBA" id="ARBA00008030"/>
    </source>
</evidence>
<dbReference type="OMA" id="PDHSVQW"/>
<comment type="similarity">
    <text evidence="3">Belongs to the CNOT11 family.</text>
</comment>
<dbReference type="FunCoup" id="A0A067QJL2">
    <property type="interactions" value="5"/>
</dbReference>
<dbReference type="PANTHER" id="PTHR15975">
    <property type="entry name" value="CCR4-NOT TRANSCRIPTION COMPLEX SUBUNIT 11"/>
    <property type="match status" value="1"/>
</dbReference>
<keyword evidence="7" id="KW-0943">RNA-mediated gene silencing</keyword>
<dbReference type="InterPro" id="IPR019312">
    <property type="entry name" value="CNOT11"/>
</dbReference>
<evidence type="ECO:0000256" key="7">
    <source>
        <dbReference type="ARBA" id="ARBA00023158"/>
    </source>
</evidence>
<protein>
    <recommendedName>
        <fullName evidence="4">CCR4-NOT transcription complex subunit 11</fullName>
    </recommendedName>
</protein>
<name>A0A067QJL2_ZOONE</name>
<dbReference type="PANTHER" id="PTHR15975:SF0">
    <property type="entry name" value="CCR4-NOT TRANSCRIPTION COMPLEX SUBUNIT 11"/>
    <property type="match status" value="1"/>
</dbReference>
<dbReference type="GO" id="GO:0031047">
    <property type="term" value="P:regulatory ncRNA-mediated gene silencing"/>
    <property type="evidence" value="ECO:0007669"/>
    <property type="project" value="UniProtKB-KW"/>
</dbReference>